<name>A0A1H6P2P7_9PSED</name>
<dbReference type="EMBL" id="LT629972">
    <property type="protein sequence ID" value="SEI19000.1"/>
    <property type="molecule type" value="Genomic_DNA"/>
</dbReference>
<proteinExistence type="predicted"/>
<dbReference type="SUPFAM" id="SSF53474">
    <property type="entry name" value="alpha/beta-Hydrolases"/>
    <property type="match status" value="1"/>
</dbReference>
<evidence type="ECO:0000313" key="1">
    <source>
        <dbReference type="EMBL" id="SEI19000.1"/>
    </source>
</evidence>
<dbReference type="AlphaFoldDB" id="A0A1H6P2P7"/>
<dbReference type="Proteomes" id="UP000182272">
    <property type="component" value="Chromosome I"/>
</dbReference>
<reference evidence="1 2" key="1">
    <citation type="submission" date="2016-10" db="EMBL/GenBank/DDBJ databases">
        <authorList>
            <person name="de Groot N.N."/>
        </authorList>
    </citation>
    <scope>NUCLEOTIDE SEQUENCE [LARGE SCALE GENOMIC DNA]</scope>
    <source>
        <strain evidence="1 2">LMG 2158</strain>
    </source>
</reference>
<protein>
    <recommendedName>
        <fullName evidence="3">Alpha/beta hydrolase</fullName>
    </recommendedName>
</protein>
<evidence type="ECO:0008006" key="3">
    <source>
        <dbReference type="Google" id="ProtNLM"/>
    </source>
</evidence>
<accession>A0A1H6P2P7</accession>
<organism evidence="1 2">
    <name type="scientific">Pseudomonas asplenii</name>
    <dbReference type="NCBI Taxonomy" id="53407"/>
    <lineage>
        <taxon>Bacteria</taxon>
        <taxon>Pseudomonadati</taxon>
        <taxon>Pseudomonadota</taxon>
        <taxon>Gammaproteobacteria</taxon>
        <taxon>Pseudomonadales</taxon>
        <taxon>Pseudomonadaceae</taxon>
        <taxon>Pseudomonas</taxon>
    </lineage>
</organism>
<sequence>MRHPVGAGLPAKTSRLQQAFGTLASRLAPFAGKPAPIRGCALVLAALLVSGCASVPSPESRNATANELARSHHWQAQQIDSQPFSLKAFRPEQFGDGSRLTIYLEGDGFAWVTASQPSTDPTPIDPVALRLALAQPNGNAAYLGRPCQYLKSAACSRNYWTDARFAVEVVASLDRAVDTLKQQAHAQTLQLVGYSGGAAIALLLAARRNDVDSVITVAGNLDHQTWTRFHRVQPLTRSLNPGDFGPALSHLRQVHLVGADDPVIPPELTRQFVAEHPSQPAAQIQVMPGYNHHCCWAEHWSERWSTLDKN</sequence>
<gene>
    <name evidence="1" type="ORF">SAMN05216581_3845</name>
</gene>
<dbReference type="InterPro" id="IPR029058">
    <property type="entry name" value="AB_hydrolase_fold"/>
</dbReference>
<evidence type="ECO:0000313" key="2">
    <source>
        <dbReference type="Proteomes" id="UP000182272"/>
    </source>
</evidence>
<dbReference type="Gene3D" id="3.40.50.1820">
    <property type="entry name" value="alpha/beta hydrolase"/>
    <property type="match status" value="1"/>
</dbReference>